<accession>A0ABV1EXL1</accession>
<dbReference type="EMBL" id="JBBMFN010000010">
    <property type="protein sequence ID" value="MEQ2465305.1"/>
    <property type="molecule type" value="Genomic_DNA"/>
</dbReference>
<sequence length="153" mass="17795">MFSLDDLDKFAWAFFVILPIVSLIHASGHHFFVWLFGGKGDLIVGKGNELFCIGPIHVHLFYFIDATCYYKGIEEKKRWQRILIHSGGILFNLLSVLVINLFIMQDVFPRSSFFYQFAYFSLYYIFFALLPFDYGENAPSDGKAILLAWKQKK</sequence>
<evidence type="ECO:0008006" key="4">
    <source>
        <dbReference type="Google" id="ProtNLM"/>
    </source>
</evidence>
<name>A0ABV1EXL1_9BACI</name>
<keyword evidence="3" id="KW-1185">Reference proteome</keyword>
<feature type="transmembrane region" description="Helical" evidence="1">
    <location>
        <begin position="12"/>
        <end position="36"/>
    </location>
</feature>
<keyword evidence="1" id="KW-0472">Membrane</keyword>
<evidence type="ECO:0000313" key="3">
    <source>
        <dbReference type="Proteomes" id="UP001465426"/>
    </source>
</evidence>
<dbReference type="RefSeq" id="WP_031539288.1">
    <property type="nucleotide sequence ID" value="NZ_JBBMFN010000010.1"/>
</dbReference>
<evidence type="ECO:0000313" key="2">
    <source>
        <dbReference type="EMBL" id="MEQ2465305.1"/>
    </source>
</evidence>
<keyword evidence="1" id="KW-0812">Transmembrane</keyword>
<protein>
    <recommendedName>
        <fullName evidence="4">Integral inner membrane protein</fullName>
    </recommendedName>
</protein>
<gene>
    <name evidence="2" type="ORF">WMO63_06425</name>
</gene>
<evidence type="ECO:0000256" key="1">
    <source>
        <dbReference type="SAM" id="Phobius"/>
    </source>
</evidence>
<proteinExistence type="predicted"/>
<organism evidence="2 3">
    <name type="scientific">Niallia hominis</name>
    <dbReference type="NCBI Taxonomy" id="3133173"/>
    <lineage>
        <taxon>Bacteria</taxon>
        <taxon>Bacillati</taxon>
        <taxon>Bacillota</taxon>
        <taxon>Bacilli</taxon>
        <taxon>Bacillales</taxon>
        <taxon>Bacillaceae</taxon>
        <taxon>Niallia</taxon>
    </lineage>
</organism>
<dbReference type="Proteomes" id="UP001465426">
    <property type="component" value="Unassembled WGS sequence"/>
</dbReference>
<comment type="caution">
    <text evidence="2">The sequence shown here is derived from an EMBL/GenBank/DDBJ whole genome shotgun (WGS) entry which is preliminary data.</text>
</comment>
<keyword evidence="1" id="KW-1133">Transmembrane helix</keyword>
<feature type="transmembrane region" description="Helical" evidence="1">
    <location>
        <begin position="82"/>
        <end position="103"/>
    </location>
</feature>
<feature type="transmembrane region" description="Helical" evidence="1">
    <location>
        <begin position="115"/>
        <end position="134"/>
    </location>
</feature>
<reference evidence="2 3" key="1">
    <citation type="submission" date="2024-03" db="EMBL/GenBank/DDBJ databases">
        <title>Human intestinal bacterial collection.</title>
        <authorList>
            <person name="Pauvert C."/>
            <person name="Hitch T.C.A."/>
            <person name="Clavel T."/>
        </authorList>
    </citation>
    <scope>NUCLEOTIDE SEQUENCE [LARGE SCALE GENOMIC DNA]</scope>
    <source>
        <strain evidence="2 3">CLA-SR-H024</strain>
    </source>
</reference>